<dbReference type="Gene3D" id="3.40.50.300">
    <property type="entry name" value="P-loop containing nucleotide triphosphate hydrolases"/>
    <property type="match status" value="1"/>
</dbReference>
<evidence type="ECO:0000256" key="1">
    <source>
        <dbReference type="ARBA" id="ARBA00008535"/>
    </source>
</evidence>
<keyword evidence="4" id="KW-0175">Coiled coil</keyword>
<keyword evidence="2" id="KW-0547">Nucleotide-binding</keyword>
<evidence type="ECO:0000313" key="7">
    <source>
        <dbReference type="Proteomes" id="UP000507470"/>
    </source>
</evidence>
<organism evidence="6 7">
    <name type="scientific">Mytilus coruscus</name>
    <name type="common">Sea mussel</name>
    <dbReference type="NCBI Taxonomy" id="42192"/>
    <lineage>
        <taxon>Eukaryota</taxon>
        <taxon>Metazoa</taxon>
        <taxon>Spiralia</taxon>
        <taxon>Lophotrochozoa</taxon>
        <taxon>Mollusca</taxon>
        <taxon>Bivalvia</taxon>
        <taxon>Autobranchia</taxon>
        <taxon>Pteriomorphia</taxon>
        <taxon>Mytilida</taxon>
        <taxon>Mytiloidea</taxon>
        <taxon>Mytilidae</taxon>
        <taxon>Mytilinae</taxon>
        <taxon>Mytilus</taxon>
    </lineage>
</organism>
<feature type="coiled-coil region" evidence="4">
    <location>
        <begin position="268"/>
        <end position="299"/>
    </location>
</feature>
<dbReference type="PANTHER" id="PTHR10903">
    <property type="entry name" value="GTPASE, IMAP FAMILY MEMBER-RELATED"/>
    <property type="match status" value="1"/>
</dbReference>
<dbReference type="SUPFAM" id="SSF52540">
    <property type="entry name" value="P-loop containing nucleoside triphosphate hydrolases"/>
    <property type="match status" value="1"/>
</dbReference>
<dbReference type="GO" id="GO:0005525">
    <property type="term" value="F:GTP binding"/>
    <property type="evidence" value="ECO:0007669"/>
    <property type="project" value="UniProtKB-KW"/>
</dbReference>
<gene>
    <name evidence="6" type="ORF">MCOR_30319</name>
</gene>
<reference evidence="6 7" key="1">
    <citation type="submission" date="2020-06" db="EMBL/GenBank/DDBJ databases">
        <authorList>
            <person name="Li R."/>
            <person name="Bekaert M."/>
        </authorList>
    </citation>
    <scope>NUCLEOTIDE SEQUENCE [LARGE SCALE GENOMIC DNA]</scope>
    <source>
        <strain evidence="7">wild</strain>
    </source>
</reference>
<dbReference type="Proteomes" id="UP000507470">
    <property type="component" value="Unassembled WGS sequence"/>
</dbReference>
<evidence type="ECO:0000256" key="2">
    <source>
        <dbReference type="ARBA" id="ARBA00022741"/>
    </source>
</evidence>
<name>A0A6J8CJI1_MYTCO</name>
<keyword evidence="3" id="KW-0342">GTP-binding</keyword>
<sequence length="404" mass="46287">MSDRYEPNDLKLLITGKTGSGKSSLANVLFKERVFKAGCQLTSVTKQCQRYSKIIKGNRLIVIDTPGFFDTNNDVDIDAEMAKCIELSIPGPHVILNVVCIGRFTEEDFNAIKFFTDKFGNNVNKHCLLVLTRFDDYKRDNTTTDFDFKNFISGLPPKFQSLLRNTFEDRYIPFDNTLSGSSSDDQVSQLMQKVNNIIANNNGNCYTNEDFKKAEIAMKKQIEDENEKKRCEKEAEIKRMCRIETENIRKSIQQEHDETLKRTEMKYQQKFHQQIEEHEKDMKNLKTKIEHEKNSAQKEIGGNNNPLSPGEIFRGVVSVVQLANNTYSLYQTFGNGHNGNRIFNEHATSSDLSAPESSQINVNSETMDLPSDKSIIAARPFQLPFTNDEIIKLQIEQMMKQTNK</sequence>
<dbReference type="InterPro" id="IPR027417">
    <property type="entry name" value="P-loop_NTPase"/>
</dbReference>
<dbReference type="Pfam" id="PF04548">
    <property type="entry name" value="AIG1"/>
    <property type="match status" value="1"/>
</dbReference>
<evidence type="ECO:0000256" key="4">
    <source>
        <dbReference type="SAM" id="Coils"/>
    </source>
</evidence>
<feature type="domain" description="AIG1-type G" evidence="5">
    <location>
        <begin position="7"/>
        <end position="215"/>
    </location>
</feature>
<dbReference type="AlphaFoldDB" id="A0A6J8CJI1"/>
<evidence type="ECO:0000259" key="5">
    <source>
        <dbReference type="PROSITE" id="PS51720"/>
    </source>
</evidence>
<dbReference type="EMBL" id="CACVKT020005560">
    <property type="protein sequence ID" value="CAC5395676.1"/>
    <property type="molecule type" value="Genomic_DNA"/>
</dbReference>
<dbReference type="InterPro" id="IPR006703">
    <property type="entry name" value="G_AIG1"/>
</dbReference>
<dbReference type="PANTHER" id="PTHR10903:SF184">
    <property type="entry name" value="GTP-BINDING PROTEIN A"/>
    <property type="match status" value="1"/>
</dbReference>
<protein>
    <recommendedName>
        <fullName evidence="5">AIG1-type G domain-containing protein</fullName>
    </recommendedName>
</protein>
<dbReference type="FunFam" id="3.40.50.300:FF:000366">
    <property type="entry name" value="GTPase, IMAP family member 2"/>
    <property type="match status" value="1"/>
</dbReference>
<dbReference type="InterPro" id="IPR045058">
    <property type="entry name" value="GIMA/IAN/Toc"/>
</dbReference>
<proteinExistence type="inferred from homology"/>
<accession>A0A6J8CJI1</accession>
<comment type="similarity">
    <text evidence="1">Belongs to the TRAFAC class TrmE-Era-EngA-EngB-Septin-like GTPase superfamily. AIG1/Toc34/Toc159-like paraseptin GTPase family. IAN subfamily.</text>
</comment>
<dbReference type="PROSITE" id="PS51720">
    <property type="entry name" value="G_AIG1"/>
    <property type="match status" value="1"/>
</dbReference>
<keyword evidence="7" id="KW-1185">Reference proteome</keyword>
<evidence type="ECO:0000313" key="6">
    <source>
        <dbReference type="EMBL" id="CAC5395676.1"/>
    </source>
</evidence>
<dbReference type="OrthoDB" id="10061751at2759"/>
<evidence type="ECO:0000256" key="3">
    <source>
        <dbReference type="ARBA" id="ARBA00023134"/>
    </source>
</evidence>